<accession>A0ABV6ZU66</accession>
<gene>
    <name evidence="2" type="ORF">ACFOOR_02490</name>
</gene>
<organism evidence="2 3">
    <name type="scientific">Hyphobacterium vulgare</name>
    <dbReference type="NCBI Taxonomy" id="1736751"/>
    <lineage>
        <taxon>Bacteria</taxon>
        <taxon>Pseudomonadati</taxon>
        <taxon>Pseudomonadota</taxon>
        <taxon>Alphaproteobacteria</taxon>
        <taxon>Maricaulales</taxon>
        <taxon>Maricaulaceae</taxon>
        <taxon>Hyphobacterium</taxon>
    </lineage>
</organism>
<name>A0ABV6ZU66_9PROT</name>
<protein>
    <recommendedName>
        <fullName evidence="4">Tip attachment protein J domain-containing protein</fullName>
    </recommendedName>
</protein>
<evidence type="ECO:0000313" key="3">
    <source>
        <dbReference type="Proteomes" id="UP001595379"/>
    </source>
</evidence>
<sequence length="1558" mass="165571">MSKVVKIIVGAVLVVGSFFMGGTTWPAVVRLLGTGLLSSATKPKIPPTTQSIEQRLNISMEPEAFGSIVFGETAVDTQLRYWEVWSNQTKVDYVLAAAVHEIESFGDLYIEDDLVSFSGNDATGKYAGVLTRRTRTVGVTGTYLTAGAGGIWKAALGKGPWMTGLAHFVLSWTVTPEKLPGGIPTRITQKGKGAKLYDPRRDSTRGGSGSHRADDQSTWEYSPLDSNGVPIGRNAALQILWYRIGWRVQNPDTGELILRAGEGVPLDDIDFASFIEAANRCEEEEYYSDCLLSTGTDHNSNLAVLEAACAGTSSDAGGLYSLHIWTDDTASVAQHFEAEDIVGEAEWHPKVSLVNHFNQGHGTFIDPDALYQRRDYPVVRDEAYEAEDGRKRRKAFHYEAVTNPDQAQKLTRLELNRSRLQGVYQAPFNWKANNVQMFSVVTLTVPRRGWTEKIFRVIDIRIDPLGPIYLVLREDGPSVYEGGTVLPLDPPGTGSVYDPRDVPTPSVDDWSAAGISVTTGSGESLVGHPALRIVGDFTEPNVISAVIDYRLAIETNWTGLGEFASTVDFSTLVQPLSPDTLYDVSIRYRNAHRILGSRLVIEDVQAPPFFTSDDSVNLGGVPAQTVFREIESIRAQQAASFASIETERLLRVTENEAFAQQVFTLRTDVDGNTAQIQTNFTTLSTSISANASAITSLDARVTTAEGDIVTNAAAISTEATARATEDAALAALITALEAEVDTNADGIADNAAAIVTEQTARADGDSALSSQITSLTATVDDNAAAISAEATARATADETLARRADTQEARLAGALAAIQVETETRATRDESFATRFYSVEAGIAGNAAAILVEQTARADGDSANASLITALTARVDTNEDDIADNAAAITTEATARADGDSALASQITTLEAEVDANAAAITTEQTARADGDSALASQITSLEAEVDANAAAITNEATARATGDSANASAITALDARVTTNEGDIDANAANITTEQGVRATQSSAIAQRLDRLSAQIAGVAAGITTETEARATDTEALARREQILSARLGTAEALVSTLEEVFIDENGAVAAWINRVVAGDATATVEITARDENGDAVSHIRLKADSIGFGEDGFFEYVDEDPAYANQPNIYLRDKDGTVVLDGRDLSVADWRRPDVLTRAMKVQTVPYWQSLIDEEASLVARAALLSISSTAYEAAMDAFIAELDSYDAGQPDWDDMTGDTVIDNATLTPLINTVETTRNALRAAIRAALRWGDLLERPTWVTDDRVPNGLNGSGDLIRALTSDSLVPSLPASKIGSGTFANARIAQASVTQHQAALALAASQVTTGTFANARIAQASVTQHQAALALAASQVTSGTFADARIAQSSVTQHQGALAIGSGQVSGLGSLAALNNISDAQIDASAAIKLTKIDRLTGEDAYNNAPSAPPATVNFTATTFTEIATVTLNNVPANPIIILNNTQEFWPVGSDAANSAATKLEWRIREWDGAAGADIAAGEITFRDDFGTIVYDSGGPLETVGGRIYSAFRNGTVDYILEFRVSAGTQVNFLETTKLQIRAI</sequence>
<feature type="compositionally biased region" description="Basic and acidic residues" evidence="1">
    <location>
        <begin position="195"/>
        <end position="204"/>
    </location>
</feature>
<evidence type="ECO:0000313" key="2">
    <source>
        <dbReference type="EMBL" id="MFC2924967.1"/>
    </source>
</evidence>
<keyword evidence="3" id="KW-1185">Reference proteome</keyword>
<evidence type="ECO:0008006" key="4">
    <source>
        <dbReference type="Google" id="ProtNLM"/>
    </source>
</evidence>
<dbReference type="PANTHER" id="PTHR36251:SF2">
    <property type="entry name" value="GIFSY-2 PROPHAGE HOST SPECIFICITY PROTEIN J, PHAGE LAMBDA"/>
    <property type="match status" value="1"/>
</dbReference>
<dbReference type="RefSeq" id="WP_343163850.1">
    <property type="nucleotide sequence ID" value="NZ_JBHRSV010000001.1"/>
</dbReference>
<proteinExistence type="predicted"/>
<dbReference type="PANTHER" id="PTHR36251">
    <property type="entry name" value="FELS-1 PROPHAGE HOST SPECIFICITY PROTEIN-RELATED"/>
    <property type="match status" value="1"/>
</dbReference>
<evidence type="ECO:0000256" key="1">
    <source>
        <dbReference type="SAM" id="MobiDB-lite"/>
    </source>
</evidence>
<reference evidence="3" key="1">
    <citation type="journal article" date="2019" name="Int. J. Syst. Evol. Microbiol.">
        <title>The Global Catalogue of Microorganisms (GCM) 10K type strain sequencing project: providing services to taxonomists for standard genome sequencing and annotation.</title>
        <authorList>
            <consortium name="The Broad Institute Genomics Platform"/>
            <consortium name="The Broad Institute Genome Sequencing Center for Infectious Disease"/>
            <person name="Wu L."/>
            <person name="Ma J."/>
        </authorList>
    </citation>
    <scope>NUCLEOTIDE SEQUENCE [LARGE SCALE GENOMIC DNA]</scope>
    <source>
        <strain evidence="3">KCTC 52487</strain>
    </source>
</reference>
<dbReference type="EMBL" id="JBHRSV010000001">
    <property type="protein sequence ID" value="MFC2924967.1"/>
    <property type="molecule type" value="Genomic_DNA"/>
</dbReference>
<dbReference type="InterPro" id="IPR053171">
    <property type="entry name" value="Viral_Tip_Attach_Protein"/>
</dbReference>
<dbReference type="Proteomes" id="UP001595379">
    <property type="component" value="Unassembled WGS sequence"/>
</dbReference>
<comment type="caution">
    <text evidence="2">The sequence shown here is derived from an EMBL/GenBank/DDBJ whole genome shotgun (WGS) entry which is preliminary data.</text>
</comment>
<feature type="region of interest" description="Disordered" evidence="1">
    <location>
        <begin position="181"/>
        <end position="221"/>
    </location>
</feature>
<dbReference type="Gene3D" id="1.20.5.340">
    <property type="match status" value="1"/>
</dbReference>